<dbReference type="PRINTS" id="PR01837">
    <property type="entry name" value="MGTCSAPBPROT"/>
</dbReference>
<name>A0A1G9U606_9FIRM</name>
<dbReference type="EMBL" id="FNHZ01000001">
    <property type="protein sequence ID" value="SDM55318.1"/>
    <property type="molecule type" value="Genomic_DNA"/>
</dbReference>
<keyword evidence="5 7" id="KW-1133">Transmembrane helix</keyword>
<sequence length="229" mass="25780">MLEDIKILSDLNLYSITFRIILAMILSGLLGMEREKKQRPAGFRTYVVVCLGATLTCITNLYMFGLYENVDPARIPAQVVSGIGFLGAGTIIVTRNSRIKGLTTAAGLWCCATIGIAIGSGFYSGAIICSIAVLVIMRVLTFVDRSFIKYNKYIYLYVECDHSLFMPALIRFTHERDYSIYDLEQYPAINNLPGYMLFSLKIKDPQNRYRVINDIKNLEGCILIEEMGH</sequence>
<dbReference type="GO" id="GO:0005886">
    <property type="term" value="C:plasma membrane"/>
    <property type="evidence" value="ECO:0007669"/>
    <property type="project" value="UniProtKB-SubCell"/>
</dbReference>
<keyword evidence="10" id="KW-1185">Reference proteome</keyword>
<dbReference type="Proteomes" id="UP000187651">
    <property type="component" value="Unassembled WGS sequence"/>
</dbReference>
<feature type="transmembrane region" description="Helical" evidence="7">
    <location>
        <begin position="12"/>
        <end position="31"/>
    </location>
</feature>
<evidence type="ECO:0000256" key="5">
    <source>
        <dbReference type="ARBA" id="ARBA00022989"/>
    </source>
</evidence>
<evidence type="ECO:0000256" key="7">
    <source>
        <dbReference type="SAM" id="Phobius"/>
    </source>
</evidence>
<evidence type="ECO:0000256" key="3">
    <source>
        <dbReference type="ARBA" id="ARBA00022475"/>
    </source>
</evidence>
<comment type="subcellular location">
    <subcellularLocation>
        <location evidence="1">Cell membrane</location>
        <topology evidence="1">Multi-pass membrane protein</topology>
    </subcellularLocation>
</comment>
<gene>
    <name evidence="9" type="ORF">SAMN05216544_0627</name>
</gene>
<organism evidence="9 10">
    <name type="scientific">Lachnospira pectinoschiza</name>
    <dbReference type="NCBI Taxonomy" id="28052"/>
    <lineage>
        <taxon>Bacteria</taxon>
        <taxon>Bacillati</taxon>
        <taxon>Bacillota</taxon>
        <taxon>Clostridia</taxon>
        <taxon>Lachnospirales</taxon>
        <taxon>Lachnospiraceae</taxon>
        <taxon>Lachnospira</taxon>
    </lineage>
</organism>
<feature type="transmembrane region" description="Helical" evidence="7">
    <location>
        <begin position="75"/>
        <end position="94"/>
    </location>
</feature>
<evidence type="ECO:0000259" key="8">
    <source>
        <dbReference type="Pfam" id="PF02308"/>
    </source>
</evidence>
<feature type="domain" description="MgtC/SapB/SrpB/YhiD N-terminal" evidence="8">
    <location>
        <begin position="20"/>
        <end position="145"/>
    </location>
</feature>
<evidence type="ECO:0000313" key="9">
    <source>
        <dbReference type="EMBL" id="SDM55318.1"/>
    </source>
</evidence>
<keyword evidence="6 7" id="KW-0472">Membrane</keyword>
<keyword evidence="4 7" id="KW-0812">Transmembrane</keyword>
<evidence type="ECO:0000256" key="6">
    <source>
        <dbReference type="ARBA" id="ARBA00023136"/>
    </source>
</evidence>
<dbReference type="InterPro" id="IPR049177">
    <property type="entry name" value="MgtC_SapB_SrpB_YhiD_N"/>
</dbReference>
<dbReference type="PANTHER" id="PTHR33778">
    <property type="entry name" value="PROTEIN MGTC"/>
    <property type="match status" value="1"/>
</dbReference>
<dbReference type="Pfam" id="PF02308">
    <property type="entry name" value="MgtC"/>
    <property type="match status" value="1"/>
</dbReference>
<reference evidence="10" key="1">
    <citation type="submission" date="2016-10" db="EMBL/GenBank/DDBJ databases">
        <authorList>
            <person name="Varghese N."/>
            <person name="Submissions S."/>
        </authorList>
    </citation>
    <scope>NUCLEOTIDE SEQUENCE [LARGE SCALE GENOMIC DNA]</scope>
    <source>
        <strain evidence="10">M83</strain>
    </source>
</reference>
<dbReference type="PANTHER" id="PTHR33778:SF1">
    <property type="entry name" value="MAGNESIUM TRANSPORTER YHID-RELATED"/>
    <property type="match status" value="1"/>
</dbReference>
<feature type="transmembrane region" description="Helical" evidence="7">
    <location>
        <begin position="125"/>
        <end position="143"/>
    </location>
</feature>
<evidence type="ECO:0000256" key="2">
    <source>
        <dbReference type="ARBA" id="ARBA00009298"/>
    </source>
</evidence>
<evidence type="ECO:0000313" key="10">
    <source>
        <dbReference type="Proteomes" id="UP000187651"/>
    </source>
</evidence>
<evidence type="ECO:0000256" key="1">
    <source>
        <dbReference type="ARBA" id="ARBA00004651"/>
    </source>
</evidence>
<keyword evidence="3" id="KW-1003">Cell membrane</keyword>
<comment type="similarity">
    <text evidence="2">Belongs to the MgtC/SapB family.</text>
</comment>
<proteinExistence type="inferred from homology"/>
<feature type="transmembrane region" description="Helical" evidence="7">
    <location>
        <begin position="43"/>
        <end position="63"/>
    </location>
</feature>
<protein>
    <submittedName>
        <fullName evidence="9">Putative Mg2+ transporter-C (MgtC) family protein</fullName>
    </submittedName>
</protein>
<evidence type="ECO:0000256" key="4">
    <source>
        <dbReference type="ARBA" id="ARBA00022692"/>
    </source>
</evidence>
<accession>A0A1G9U606</accession>
<dbReference type="AlphaFoldDB" id="A0A1G9U606"/>
<dbReference type="InterPro" id="IPR003416">
    <property type="entry name" value="MgtC/SapB/SrpB/YhiD_fam"/>
</dbReference>
<dbReference type="RefSeq" id="WP_074520871.1">
    <property type="nucleotide sequence ID" value="NZ_FNHZ01000001.1"/>
</dbReference>